<dbReference type="Gene3D" id="3.20.180.20">
    <property type="entry name" value="Dynein heavy chain, N-terminal domain 2"/>
    <property type="match status" value="1"/>
</dbReference>
<evidence type="ECO:0000313" key="6">
    <source>
        <dbReference type="EMBL" id="CDJ27241.1"/>
    </source>
</evidence>
<feature type="domain" description="Dynein heavy chain hydrolytic ATP-binding dynein motor region" evidence="5">
    <location>
        <begin position="2143"/>
        <end position="2336"/>
    </location>
</feature>
<dbReference type="PANTHER" id="PTHR45703:SF1">
    <property type="entry name" value="DYNEINS HEAVY CHAIN"/>
    <property type="match status" value="1"/>
</dbReference>
<feature type="region of interest" description="Disordered" evidence="3">
    <location>
        <begin position="577"/>
        <end position="617"/>
    </location>
</feature>
<dbReference type="GO" id="GO:0045505">
    <property type="term" value="F:dynein intermediate chain binding"/>
    <property type="evidence" value="ECO:0007669"/>
    <property type="project" value="InterPro"/>
</dbReference>
<feature type="compositionally biased region" description="Basic and acidic residues" evidence="3">
    <location>
        <begin position="600"/>
        <end position="613"/>
    </location>
</feature>
<dbReference type="RefSeq" id="XP_013349819.1">
    <property type="nucleotide sequence ID" value="XM_013494365.1"/>
</dbReference>
<feature type="compositionally biased region" description="Low complexity" evidence="3">
    <location>
        <begin position="443"/>
        <end position="454"/>
    </location>
</feature>
<dbReference type="GO" id="GO:0005524">
    <property type="term" value="F:ATP binding"/>
    <property type="evidence" value="ECO:0007669"/>
    <property type="project" value="InterPro"/>
</dbReference>
<dbReference type="EMBL" id="HG679122">
    <property type="protein sequence ID" value="CDJ27241.1"/>
    <property type="molecule type" value="Genomic_DNA"/>
</dbReference>
<evidence type="ECO:0000256" key="3">
    <source>
        <dbReference type="SAM" id="MobiDB-lite"/>
    </source>
</evidence>
<reference evidence="6" key="1">
    <citation type="submission" date="2013-10" db="EMBL/GenBank/DDBJ databases">
        <title>Genomic analysis of the causative agents of coccidiosis in chickens.</title>
        <authorList>
            <person name="Reid A.J."/>
            <person name="Blake D."/>
            <person name="Billington K."/>
            <person name="Browne H."/>
            <person name="Dunn M."/>
            <person name="Hung S."/>
            <person name="Kawahara F."/>
            <person name="Miranda-Saavedra D."/>
            <person name="Mourier T."/>
            <person name="Nagra H."/>
            <person name="Otto T.D."/>
            <person name="Rawlings N."/>
            <person name="Sanchez A."/>
            <person name="Sanders M."/>
            <person name="Subramaniam C."/>
            <person name="Tay Y."/>
            <person name="Dear P."/>
            <person name="Doerig C."/>
            <person name="Gruber A."/>
            <person name="Parkinson J."/>
            <person name="Shirley M."/>
            <person name="Wan K.L."/>
            <person name="Berriman M."/>
            <person name="Tomley F."/>
            <person name="Pain A."/>
        </authorList>
    </citation>
    <scope>NUCLEOTIDE SEQUENCE [LARGE SCALE GENOMIC DNA]</scope>
    <source>
        <strain evidence="6">Houghton</strain>
    </source>
</reference>
<dbReference type="Gene3D" id="1.20.58.1120">
    <property type="match status" value="1"/>
</dbReference>
<protein>
    <submittedName>
        <fullName evidence="6">Dynein beta chain, flagellar outer arm, putative</fullName>
    </submittedName>
</protein>
<dbReference type="InterPro" id="IPR027417">
    <property type="entry name" value="P-loop_NTPase"/>
</dbReference>
<dbReference type="VEuPathDB" id="ToxoDB:EMH_0083240"/>
<feature type="compositionally biased region" description="Polar residues" evidence="3">
    <location>
        <begin position="49"/>
        <end position="62"/>
    </location>
</feature>
<feature type="region of interest" description="Disordered" evidence="3">
    <location>
        <begin position="1235"/>
        <end position="1254"/>
    </location>
</feature>
<dbReference type="Pfam" id="PF08393">
    <property type="entry name" value="DHC_N2"/>
    <property type="match status" value="1"/>
</dbReference>
<feature type="compositionally biased region" description="Basic and acidic residues" evidence="3">
    <location>
        <begin position="707"/>
        <end position="735"/>
    </location>
</feature>
<dbReference type="SUPFAM" id="SSF52540">
    <property type="entry name" value="P-loop containing nucleoside triphosphate hydrolases"/>
    <property type="match status" value="1"/>
</dbReference>
<dbReference type="FunFam" id="3.40.50.300:FF:000063">
    <property type="entry name" value="dynein heavy chain 6, axonemal"/>
    <property type="match status" value="1"/>
</dbReference>
<dbReference type="Proteomes" id="UP000030744">
    <property type="component" value="Unassembled WGS sequence"/>
</dbReference>
<feature type="coiled-coil region" evidence="2">
    <location>
        <begin position="1302"/>
        <end position="1352"/>
    </location>
</feature>
<feature type="region of interest" description="Disordered" evidence="3">
    <location>
        <begin position="243"/>
        <end position="266"/>
    </location>
</feature>
<feature type="region of interest" description="Disordered" evidence="3">
    <location>
        <begin position="1"/>
        <end position="100"/>
    </location>
</feature>
<dbReference type="GO" id="GO:0007018">
    <property type="term" value="P:microtubule-based movement"/>
    <property type="evidence" value="ECO:0007669"/>
    <property type="project" value="InterPro"/>
</dbReference>
<keyword evidence="6" id="KW-0966">Cell projection</keyword>
<organism evidence="6 7">
    <name type="scientific">Eimeria mitis</name>
    <dbReference type="NCBI Taxonomy" id="44415"/>
    <lineage>
        <taxon>Eukaryota</taxon>
        <taxon>Sar</taxon>
        <taxon>Alveolata</taxon>
        <taxon>Apicomplexa</taxon>
        <taxon>Conoidasida</taxon>
        <taxon>Coccidia</taxon>
        <taxon>Eucoccidiorida</taxon>
        <taxon>Eimeriorina</taxon>
        <taxon>Eimeriidae</taxon>
        <taxon>Eimeria</taxon>
    </lineage>
</organism>
<evidence type="ECO:0000313" key="7">
    <source>
        <dbReference type="Proteomes" id="UP000030744"/>
    </source>
</evidence>
<dbReference type="OrthoDB" id="424310at2759"/>
<evidence type="ECO:0000259" key="4">
    <source>
        <dbReference type="Pfam" id="PF08393"/>
    </source>
</evidence>
<feature type="region of interest" description="Disordered" evidence="3">
    <location>
        <begin position="695"/>
        <end position="740"/>
    </location>
</feature>
<dbReference type="PANTHER" id="PTHR45703">
    <property type="entry name" value="DYNEIN HEAVY CHAIN"/>
    <property type="match status" value="1"/>
</dbReference>
<dbReference type="GO" id="GO:0051959">
    <property type="term" value="F:dynein light intermediate chain binding"/>
    <property type="evidence" value="ECO:0007669"/>
    <property type="project" value="InterPro"/>
</dbReference>
<dbReference type="InterPro" id="IPR042222">
    <property type="entry name" value="Dynein_2_N"/>
</dbReference>
<dbReference type="GeneID" id="25382710"/>
<keyword evidence="6" id="KW-0282">Flagellum</keyword>
<accession>U6JQV8</accession>
<evidence type="ECO:0000256" key="1">
    <source>
        <dbReference type="ARBA" id="ARBA00008887"/>
    </source>
</evidence>
<sequence length="2345" mass="258533">MKCPWKQSPAVRLASPTMDREGVKLSLTGDRLSHGKIHGGRSGRPSTPLPSTDPGQKQTGHSQWHDRPGGPMSLPGLHRSSPSTEMLKPSSCSQHFGLQGTKSRATIPDLEDKKQGFCLPETDLRSVGVESPEKGPVKLGFVATGKEHAGSMQSDEAVATVAVNTDFVLRPPWASVHIGSHDLSLCPPQPRRIISAAQAAAASFMGTTQRSEHRSSSLASRASVVPRRRTFTTFREWLAQDHRHSRKAWGPNGQFPARRGLSHSATTERSRILLSAAAMKRSAAESRARHAVEAEVRELSTNQTPQQQQEAYVKAQQKALALQRQQQPTVDEAVAREEARAAAAAAAAAAASAAIAQAQWPSRHKLRQQELEQMHRQEAKVKRGSASDSVSDRQQPAAGDRSPSRPRSNDTPAQEARKQKSEQIPEGRQGPSAPRKPEITPVTAAAKTKYATGKPLTLPPQCPWPTKPRPPGNSSRKRLKQLSAQERLQRSPTRKNADTNNNIDCLDGASQASGDEEDAQPFNPLDEVLVLLRKIKRAESYSFSIPRYKRSVHKGTRNDGTQQQAVHVVSAVAESVWSNSKTTESSGKILADLGPSEPEGEQRNDHQHYERNPSQHGLSRLKYLPLEAFDIPEEYGEASPEALLQRCRFECQQRRLKMRHRSKVSSAQTVNVHPTQCEAVNQICNADGCTLPENAEASATTPSEDAVELHRQQQEHDAMECASHKPKTHEEREPVGADTDNQRVASYDIQLSEQQPVSPAEAVHTDKFKIKAASPANENTECNASALVEDNIEGEAEAEVLHFVGNSWTRIPCVILRYDSDQKRFEVQLRDGTLKTVRRLALRFCFEPPQLQQQRIEICTSRRRQALTRQHFLNSVNGLPSSAFSPLPQNFINCIIKTATGIGPLRNRSVLLDSLRLAVQHLKSRFLEASKLSAVLYCAERLRVAGKLESRLLNNPFQQKQQQQQPHVNEDSQEGEEGKEQAPLLQVLQPMLPAPPPALGRLNIGATGSFEAALAPLRKKPLFANNKTFRLSLLLEGTFCDLGGLSFFDLPSRKLQRISFARVFKKSATLKVGEWTIPDPDQYLIYQQALSSDVADALRELGRDSLCHALINAFGPLHTAAATTYAAASAGAVAASATASSPTSTSMTTALPDVFLRRQLIRFNAMLRSNLLSFVIESANEWKHYMLRAVEERLDPDVQKGAAAAPDAAVAAGFSLKGNVPCFLKLHIIISNDSPTFHPGPEKQGGRHSPSSALDNGGCDADIVPFAASSDEPLLRLSLEDPFLADAERAMVSAVQVSFAVAEELRQQLAEVAASLSAAVELPVDVNGMVDLQKLQSDLQGYKDAEDRLQRLSPRIAARIFFVDGEKARAMLRSKAQRLKEQICNKALAWAESEINDLHEAWAEALAKASLVPTNEQELIELKKYLAVVHQDTAPLITRGQRLANLIALLEEHFVFASLRVQKQAFELDCCPMRLKMALCETNGILDLAKERLEARRQVSAQHLQLESEELRVEVDTAATMFKHVEESAEYLPVLEKLSQRVQAARLEVDNLRKAEGLFGLEASEFEELEGVCVVFDRLNDLWTAASNFIKSREEWQAASLSHLDCDEVEEKLQQWRQVASSTRRVAGVFRSVEPLQACDKLLQAIASFQKMLPLMKTLTHPSFQAKHWQELAARLNVEASGEEQAISLNTLLQKGLPEATQAVEVIGSSAMREFRTKACFQKMRGAWRALRMELVNLGNEALGRKMLKGFDAVNSLIEEHQASVQSLQASQLVGGVEVQAREWLRKLSDLETLCSLLEACQVSWVYLTPIFDYPEMQQQLAKEAQLLSAVGILWKEEVIGRLDDNANLLDLVELEELPQKLRSACSDMQLVVRGLNDFLEKKRLAFPRFFFLSNEELVQLLAGASHAEALAPHVQKCFEGIHSLNFDKDTKEANTIFSHREEALPLLASVRLVKDGQSASIEDIFLSIEREMCAALQQAMQKAWEEFPSAPSRLVWTTEICACAQAALAIAHCCWTAQVETAILQHQLPHLVKDLQHQLQQVVQAVRGPLSPMSRSALATLLTLDVHCRDVTEELVQAKTTHITQFEWISHLRSYWTPAAHQLGGGAGSAGFLVGGRGPNKGVARGNFGSLQLSMVESCLCYGFELLRSPDRLVVTPLTDRCYRTLMTALHFQYGGAPEGPAGTGKTETTKDLAKAAGKPCLVFNCSEGLDAAAMAALLKGLAASGGWCCFDEFNRLQLDVLSIVALQISAIQQAIRRKAITFVFEDTDLQLNPTCAINITMNPGYAGRSILPDTLKALFRPCTMMVPDAALIAEVMLYCSGFQDAFKLSKKVSKYSSRGSAHP</sequence>
<gene>
    <name evidence="6" type="ORF">EMH_0083240</name>
</gene>
<dbReference type="Gene3D" id="1.20.140.100">
    <property type="entry name" value="Dynein heavy chain, N-terminal domain 2"/>
    <property type="match status" value="1"/>
</dbReference>
<dbReference type="Pfam" id="PF12774">
    <property type="entry name" value="AAA_6"/>
    <property type="match status" value="1"/>
</dbReference>
<feature type="domain" description="Dynein heavy chain linker" evidence="4">
    <location>
        <begin position="1576"/>
        <end position="1984"/>
    </location>
</feature>
<keyword evidence="6" id="KW-0969">Cilium</keyword>
<comment type="similarity">
    <text evidence="1">Belongs to the dynein heavy chain family.</text>
</comment>
<dbReference type="InterPro" id="IPR035699">
    <property type="entry name" value="AAA_6"/>
</dbReference>
<feature type="region of interest" description="Disordered" evidence="3">
    <location>
        <begin position="956"/>
        <end position="980"/>
    </location>
</feature>
<feature type="compositionally biased region" description="Basic and acidic residues" evidence="3">
    <location>
        <begin position="415"/>
        <end position="425"/>
    </location>
</feature>
<evidence type="ECO:0000259" key="5">
    <source>
        <dbReference type="Pfam" id="PF12774"/>
    </source>
</evidence>
<dbReference type="InterPro" id="IPR013602">
    <property type="entry name" value="Dynein_heavy_linker"/>
</dbReference>
<dbReference type="GO" id="GO:0030286">
    <property type="term" value="C:dynein complex"/>
    <property type="evidence" value="ECO:0007669"/>
    <property type="project" value="InterPro"/>
</dbReference>
<dbReference type="InterPro" id="IPR042228">
    <property type="entry name" value="Dynein_linker_3"/>
</dbReference>
<keyword evidence="2" id="KW-0175">Coiled coil</keyword>
<reference evidence="6" key="2">
    <citation type="submission" date="2013-10" db="EMBL/GenBank/DDBJ databases">
        <authorList>
            <person name="Aslett M."/>
        </authorList>
    </citation>
    <scope>NUCLEOTIDE SEQUENCE [LARGE SCALE GENOMIC DNA]</scope>
    <source>
        <strain evidence="6">Houghton</strain>
    </source>
</reference>
<proteinExistence type="inferred from homology"/>
<feature type="compositionally biased region" description="Basic and acidic residues" evidence="3">
    <location>
        <begin position="370"/>
        <end position="381"/>
    </location>
</feature>
<feature type="compositionally biased region" description="Pro residues" evidence="3">
    <location>
        <begin position="457"/>
        <end position="471"/>
    </location>
</feature>
<feature type="region of interest" description="Disordered" evidence="3">
    <location>
        <begin position="370"/>
        <end position="521"/>
    </location>
</feature>
<dbReference type="Gene3D" id="3.40.50.300">
    <property type="entry name" value="P-loop containing nucleotide triphosphate hydrolases"/>
    <property type="match status" value="1"/>
</dbReference>
<dbReference type="InterPro" id="IPR026983">
    <property type="entry name" value="DHC"/>
</dbReference>
<name>U6JQV8_9EIME</name>
<evidence type="ECO:0000256" key="2">
    <source>
        <dbReference type="SAM" id="Coils"/>
    </source>
</evidence>
<keyword evidence="7" id="KW-1185">Reference proteome</keyword>
<feature type="compositionally biased region" description="Polar residues" evidence="3">
    <location>
        <begin position="80"/>
        <end position="100"/>
    </location>
</feature>